<dbReference type="InterPro" id="IPR036300">
    <property type="entry name" value="MIR_dom_sf"/>
</dbReference>
<feature type="region of interest" description="Disordered" evidence="15">
    <location>
        <begin position="923"/>
        <end position="950"/>
    </location>
</feature>
<evidence type="ECO:0000256" key="8">
    <source>
        <dbReference type="ARBA" id="ARBA00023065"/>
    </source>
</evidence>
<dbReference type="SMART" id="SM00472">
    <property type="entry name" value="MIR"/>
    <property type="match status" value="4"/>
</dbReference>
<dbReference type="Gene3D" id="2.80.10.50">
    <property type="match status" value="2"/>
</dbReference>
<evidence type="ECO:0000256" key="11">
    <source>
        <dbReference type="ARBA" id="ARBA00023286"/>
    </source>
</evidence>
<dbReference type="InterPro" id="IPR014821">
    <property type="entry name" value="Ins145_P3_rcpt"/>
</dbReference>
<dbReference type="Pfam" id="PF01365">
    <property type="entry name" value="RYDR_ITPR"/>
    <property type="match status" value="2"/>
</dbReference>
<feature type="transmembrane region" description="Helical" evidence="13">
    <location>
        <begin position="2385"/>
        <end position="2403"/>
    </location>
</feature>
<evidence type="ECO:0000256" key="12">
    <source>
        <dbReference type="ARBA" id="ARBA00023303"/>
    </source>
</evidence>
<evidence type="ECO:0000313" key="18">
    <source>
        <dbReference type="Proteomes" id="UP000215902"/>
    </source>
</evidence>
<gene>
    <name evidence="17" type="ORF">BOX15_Mlig001931g5</name>
</gene>
<comment type="function">
    <text evidence="13">Receptor for inositol 1,4,5-trisphosphate, a second messenger that mediates the release of intracellular calcium.</text>
</comment>
<feature type="compositionally biased region" description="Low complexity" evidence="15">
    <location>
        <begin position="934"/>
        <end position="945"/>
    </location>
</feature>
<keyword evidence="7 13" id="KW-1133">Transmembrane helix</keyword>
<feature type="compositionally biased region" description="Low complexity" evidence="15">
    <location>
        <begin position="1978"/>
        <end position="1989"/>
    </location>
</feature>
<keyword evidence="3 13" id="KW-0813">Transport</keyword>
<dbReference type="InterPro" id="IPR000493">
    <property type="entry name" value="InsP3_rcpt"/>
</dbReference>
<dbReference type="PRINTS" id="PR00779">
    <property type="entry name" value="INSP3RECEPTR"/>
</dbReference>
<evidence type="ECO:0000256" key="9">
    <source>
        <dbReference type="ARBA" id="ARBA00023136"/>
    </source>
</evidence>
<keyword evidence="18" id="KW-1185">Reference proteome</keyword>
<evidence type="ECO:0000256" key="2">
    <source>
        <dbReference type="ARBA" id="ARBA00009453"/>
    </source>
</evidence>
<feature type="transmembrane region" description="Helical" evidence="13">
    <location>
        <begin position="2705"/>
        <end position="2728"/>
    </location>
</feature>
<dbReference type="PANTHER" id="PTHR45816">
    <property type="entry name" value="MIR DOMAIN-CONTAINING PROTEIN"/>
    <property type="match status" value="1"/>
</dbReference>
<evidence type="ECO:0000256" key="5">
    <source>
        <dbReference type="ARBA" id="ARBA00022737"/>
    </source>
</evidence>
<dbReference type="GO" id="GO:0005789">
    <property type="term" value="C:endoplasmic reticulum membrane"/>
    <property type="evidence" value="ECO:0007669"/>
    <property type="project" value="UniProtKB-SubCell"/>
</dbReference>
<dbReference type="Gene3D" id="1.10.287.70">
    <property type="match status" value="1"/>
</dbReference>
<comment type="caution">
    <text evidence="17">The sequence shown here is derived from an EMBL/GenBank/DDBJ whole genome shotgun (WGS) entry which is preliminary data.</text>
</comment>
<evidence type="ECO:0000256" key="10">
    <source>
        <dbReference type="ARBA" id="ARBA00023170"/>
    </source>
</evidence>
<feature type="region of interest" description="Disordered" evidence="15">
    <location>
        <begin position="1974"/>
        <end position="2023"/>
    </location>
</feature>
<feature type="domain" description="MIR" evidence="16">
    <location>
        <begin position="232"/>
        <end position="288"/>
    </location>
</feature>
<comment type="subcellular location">
    <subcellularLocation>
        <location evidence="1 13">Endoplasmic reticulum membrane</location>
        <topology evidence="1 13">Multi-pass membrane protein</topology>
    </subcellularLocation>
</comment>
<protein>
    <recommendedName>
        <fullName evidence="13">Inositol 1,4,5-trisphosphate receptor</fullName>
    </recommendedName>
</protein>
<dbReference type="InterPro" id="IPR016093">
    <property type="entry name" value="MIR_motif"/>
</dbReference>
<keyword evidence="11 13" id="KW-1071">Ligand-gated ion channel</keyword>
<dbReference type="CDD" id="cd23277">
    <property type="entry name" value="beta-trefoil_MIR_ITPR"/>
    <property type="match status" value="1"/>
</dbReference>
<comment type="subunit">
    <text evidence="13">Homotetramer.</text>
</comment>
<dbReference type="Pfam" id="PF08454">
    <property type="entry name" value="RIH_assoc"/>
    <property type="match status" value="1"/>
</dbReference>
<name>A0A267FZQ8_9PLAT</name>
<feature type="transmembrane region" description="Helical" evidence="13">
    <location>
        <begin position="2438"/>
        <end position="2456"/>
    </location>
</feature>
<keyword evidence="4 13" id="KW-0812">Transmembrane</keyword>
<evidence type="ECO:0000259" key="16">
    <source>
        <dbReference type="PROSITE" id="PS50919"/>
    </source>
</evidence>
<evidence type="ECO:0000256" key="15">
    <source>
        <dbReference type="SAM" id="MobiDB-lite"/>
    </source>
</evidence>
<evidence type="ECO:0000256" key="7">
    <source>
        <dbReference type="ARBA" id="ARBA00022989"/>
    </source>
</evidence>
<dbReference type="InterPro" id="IPR035910">
    <property type="entry name" value="RyR/IP3R_RIH_dom_sf"/>
</dbReference>
<dbReference type="FunFam" id="2.80.10.50:FF:000002">
    <property type="entry name" value="Inositol 1,4,5-trisphosphate receptor type 2"/>
    <property type="match status" value="1"/>
</dbReference>
<dbReference type="EMBL" id="NIVC01000647">
    <property type="protein sequence ID" value="PAA79223.1"/>
    <property type="molecule type" value="Genomic_DNA"/>
</dbReference>
<keyword evidence="13" id="KW-0109">Calcium transport</keyword>
<keyword evidence="5" id="KW-0677">Repeat</keyword>
<evidence type="ECO:0000256" key="6">
    <source>
        <dbReference type="ARBA" id="ARBA00022824"/>
    </source>
</evidence>
<dbReference type="InterPro" id="IPR015925">
    <property type="entry name" value="Ryanodine_IP3_receptor"/>
</dbReference>
<dbReference type="Pfam" id="PF02815">
    <property type="entry name" value="MIR"/>
    <property type="match status" value="1"/>
</dbReference>
<feature type="transmembrane region" description="Helical" evidence="13">
    <location>
        <begin position="2468"/>
        <end position="2496"/>
    </location>
</feature>
<keyword evidence="10 13" id="KW-0675">Receptor</keyword>
<accession>A0A267FZQ8</accession>
<dbReference type="Gene3D" id="1.25.10.30">
    <property type="entry name" value="IP3 receptor type 1 binding core, RIH domain"/>
    <property type="match status" value="1"/>
</dbReference>
<dbReference type="PANTHER" id="PTHR45816:SF4">
    <property type="entry name" value="RYR_IP3R HOMOLOGY ASSOCIATED DOMAIN-CONTAINING PROTEIN"/>
    <property type="match status" value="1"/>
</dbReference>
<dbReference type="Pfam" id="PF08709">
    <property type="entry name" value="Ins145_P3_rec"/>
    <property type="match status" value="1"/>
</dbReference>
<keyword evidence="13" id="KW-0106">Calcium</keyword>
<evidence type="ECO:0000256" key="14">
    <source>
        <dbReference type="SAM" id="Coils"/>
    </source>
</evidence>
<organism evidence="17 18">
    <name type="scientific">Macrostomum lignano</name>
    <dbReference type="NCBI Taxonomy" id="282301"/>
    <lineage>
        <taxon>Eukaryota</taxon>
        <taxon>Metazoa</taxon>
        <taxon>Spiralia</taxon>
        <taxon>Lophotrochozoa</taxon>
        <taxon>Platyhelminthes</taxon>
        <taxon>Rhabditophora</taxon>
        <taxon>Macrostomorpha</taxon>
        <taxon>Macrostomida</taxon>
        <taxon>Macrostomidae</taxon>
        <taxon>Macrostomum</taxon>
    </lineage>
</organism>
<dbReference type="STRING" id="282301.A0A267FZQ8"/>
<feature type="region of interest" description="Disordered" evidence="15">
    <location>
        <begin position="1767"/>
        <end position="1799"/>
    </location>
</feature>
<evidence type="ECO:0000313" key="17">
    <source>
        <dbReference type="EMBL" id="PAA79223.1"/>
    </source>
</evidence>
<dbReference type="InterPro" id="IPR013662">
    <property type="entry name" value="RIH_assoc-dom"/>
</dbReference>
<dbReference type="FunFam" id="2.80.10.50:FF:000005">
    <property type="entry name" value="Inositol 1,4,5-trisphosphate receptor type 2"/>
    <property type="match status" value="1"/>
</dbReference>
<keyword evidence="6 13" id="KW-0256">Endoplasmic reticulum</keyword>
<feature type="transmembrane region" description="Helical" evidence="13">
    <location>
        <begin position="2517"/>
        <end position="2539"/>
    </location>
</feature>
<keyword evidence="14" id="KW-0175">Coiled coil</keyword>
<dbReference type="SUPFAM" id="SSF82109">
    <property type="entry name" value="MIR domain"/>
    <property type="match status" value="2"/>
</dbReference>
<feature type="compositionally biased region" description="Gly residues" evidence="15">
    <location>
        <begin position="1996"/>
        <end position="2016"/>
    </location>
</feature>
<dbReference type="GO" id="GO:0051209">
    <property type="term" value="P:release of sequestered calcium ion into cytosol"/>
    <property type="evidence" value="ECO:0007669"/>
    <property type="project" value="UniProtKB-UniRule"/>
</dbReference>
<evidence type="ECO:0000256" key="3">
    <source>
        <dbReference type="ARBA" id="ARBA00022448"/>
    </source>
</evidence>
<keyword evidence="9 13" id="KW-0472">Membrane</keyword>
<keyword evidence="12 13" id="KW-0407">Ion channel</keyword>
<dbReference type="SUPFAM" id="SSF100909">
    <property type="entry name" value="IP3 receptor type 1 binding core, domain 2"/>
    <property type="match status" value="2"/>
</dbReference>
<keyword evidence="13" id="KW-0107">Calcium channel</keyword>
<feature type="transmembrane region" description="Helical" evidence="13">
    <location>
        <begin position="2351"/>
        <end position="2373"/>
    </location>
</feature>
<dbReference type="SUPFAM" id="SSF81324">
    <property type="entry name" value="Voltage-gated potassium channels"/>
    <property type="match status" value="1"/>
</dbReference>
<evidence type="ECO:0000256" key="13">
    <source>
        <dbReference type="RuleBase" id="RU368044"/>
    </source>
</evidence>
<comment type="domain">
    <text evidence="13">The receptor contains a calcium channel in its C-terminal extremity. Its large N-terminal cytoplasmic region has the ligand-binding site in the N-terminus and modulatory sites in the middle portion immediately upstream of the channel region.</text>
</comment>
<keyword evidence="8 13" id="KW-0406">Ion transport</keyword>
<feature type="domain" description="MIR" evidence="16">
    <location>
        <begin position="113"/>
        <end position="167"/>
    </location>
</feature>
<dbReference type="OrthoDB" id="76898at2759"/>
<dbReference type="Pfam" id="PF00520">
    <property type="entry name" value="Ion_trans"/>
    <property type="match status" value="1"/>
</dbReference>
<sequence>MSDAIGFLHIGDIISLYAEGGGGSTGFISTLGLVDDRCIVQPSEGDLYNPPKKFRDCLFQICPSFRYSAQKQFWKAARNPISSAPDAVLLEKLRQAAMMEKQQNEKESSSALGSVVQYGNVVQLLHLKSNKFLTVNKRLPALVEKNAMRVMLDANGNEGSWFYIQPYYKLRSAGDQVIVGDKVTLCPVNAGQPLHASTYDLVDNPGCKEVNSVNCNTCWKMVLFMESRENKPEVLKSGDVVRLFHAEQEKFLTGDEYQKKSVVFLRKTLRTSATAATSSKALWEVEVIQNDACRGGPGLWKSLFRFKHLATGNYLAAELDEDDTPDPMRTKLRGDPSRSVCQLVFVPHGHDICSIFELDPTSVTRPDNLVPRSSFVRLKHLCTGTWVHATGIPIDKGEDLPVMNKVGCASLREDNEAFAIVQVSPQEVRDLDFATDSARYLNLLVRKLEKSGMAPNDRKFLTNLLGDIIFFLASQENNGGDPLMVEMGKEIDRDRQKLIREQNILKEVFKILKAPFQPQPQPQQQQLSPSPSAAADAHPAVMKMSDLLDPKHQPYRHVCRLCYHLIKLSQESYRKNQEYIAKQFPFMQKQIGYGVLAEDTITALLHSNRKLLEKHITDQEINTFVALVRENRESRFLDYLADLCVCNNEAIAVTQEHICQCVLNDANKDILINTELVKQIEEDVSGDIDTKTEKMVVMLSFEKATRSGREREQVMKSIEEIAQDAASGSKEDMQLLDYYKHQLDLFSKMCMSRQYIAINFISPQLSIELIHKCIKMKSLPFDLRASFCRLMLHLHVDRDPNEEIKPVKYARLWSEIPNVLTVSEYSEMHTDQMENPLRESIKPRFAKTLAYVERYLKDIADSGWSSHDTGQNSLTYEIVSLARNLVYFGFYPFQDLLRLFKMLLAILDCIPIGAKSAASAAGKKETSGAETANGPQQQQTQQHQGRGQGPKAIVTEENRQINRSRQEENIVMETKQRILEILHYILNVRLDYRITYLLSVFKSEFDTLYTGNDSDGFGLCYRNPPSQNLDVEAIAAQAEDMFCEGSDSGHALDLDGQGGRLFLRVLLYLIMHNHAQVVSGALQLLFRHFSQRQEVLQAFRQVQLLVSASDVSTYKQIRTDLDEIRMLVEKSELWVYKSRNSGGGGGSSSRSAREDAASELGSTTSHRTSAAAAAATPPAQPKPQPTKLQPGQSAIDLDLGPEIDDNSRRNYVIMKEILQRLASVCVAKQPDGGVTNDKHQQRLLKNLGANKFVMDLLQIPYDKKVDLRMKELFRLAHKFLQAFCYNNPANQALLYKQLDSFLTNGINEAETCTAIFRDNKRLCLEVPDRLIQHFVRAIESQGRHVAYLQFLQTLVRCDGQYIRRSQDLVMSELVSVGDEVLLFFNEGPAFEELLKLMCNERSRTDVSGPLRYHIELVRLLASCTEGKNVYTEIKCHSLLPLDDLVKIVTHELCCPEVKDAYVHFLNHCYIDTEIEMKEIYTSAHMWTLFDNFLVDMALVCSSTHDRAHADKALEHYVTETVTSVVTTFFNSPYSEQSSSIEKQRSKQETFVRLLWSFYKVSQCDWLSGGRQRRVEKAIRALFDIAKNRAVAIPVDLESLVSALMQKTDLVLKQAQTWLRSRKKSSAIGMMQRSAEQTNRDRTRVIVSKWQSVVQLLEQQLKPLVKAEFSVLVDVLHNPELLFAPDSEVRKNCERGGFISRLIKHTEPLLEDKEENLCIKVMQTLREMMLMNANYSEKGEMLRRNLLVRYFSNREVHRVNRPADAAAAASGQTVTTGSASQQQQLQQRQQQQQQRSMLRSRASMSLSDVQAFLDTEGASNLVVDIIIKRPNQRIFLEAVELGIALLEGGNASVQASVLARLREEDRSEKFVKLFHDLLSKAMACVRISSSSLASSAASSDVSKPARPDDRSGAAAFAASSDDPDAEHHRQRLLTELSPEFKTELDDAALATSKAMHFIKHKIKNEDDRETTLSDLLSTGADNGADGAASAGDHRDGSGGGGGVSGNGGAGGGGGSGAGQDSSDSPEMALVQPILRLLQLLCENHNLDMQNFLRSQGGKTNYNLVCQTLQFLDCICGSTTGGLGLLGLYINESNVGLVNQALISLTEYCQGPCQWNQSSIAFHESNGIDIIIALILNDISPLSEQRMDLVLELKNNASKTLLAVMESRYDSETAERIMFTMAPVKQLVDIAKSAYYEDSFLDSKAQQQQQQEIRSDLADEIMNPREVGHNIYILAHQLASHNRELAELLRPGGCSGDSFTDQALDYYARHTAQIEIVRADRSLEKIVFPIPEICEYLTEDTKWRVFHTAERDEQGSKVADLVGRIDQLHEEMVWQRKLRRQPLLYRASCQMQLWSSVSFHLIVLMNLLIAVWYPFGPNSGVSNVGSLSGLSWLSVFLSLAVLLVWPRPACLRAFALCVIMRLIFYFSVGPVLQLLGCLDIVNKLVFIVSLCGNRGLFNRPVRDLLLDGEFLYHVAYLLICLGGLCLHPFLYSVLLLDLVYREEMLLNVIRSVTKNGKSILLTALLAVILIYLFSIVGYLFFQDDFLVEVDALEAAADVSTSSGAPDDAAAAAASDASAAAAAASAFNMAAATLKGLNKLSFGDNLIQGLAGSKLDSQQVNASNSSASDSLAKNISTLLLLSSTESAKTVESQKQQPESEGSGGKERHCDSLIMCIVTTLNEGLRNGGGIGDLLRKPSMTESRFLLRVLYDLCFYFIVIIIVLNLIFGVIIDTFADLRQEKQEKEEILRNSCFICGLNRSSFENREVSFEQHVQRDHNLWHYLYFVILVRVKDHTEFTGPESYVSQMMRARNLDWFPRMRTLALGLDGQAADDSGGAAVAAAAAAAAAASSSVGADGSKSDLQQQQQSELRQLKEQLSETASLVRSLANQLEDLRDAVNRSGRPVAAAAPKSDWFGSVSLH</sequence>
<dbReference type="InterPro" id="IPR005821">
    <property type="entry name" value="Ion_trans_dom"/>
</dbReference>
<feature type="coiled-coil region" evidence="14">
    <location>
        <begin position="2856"/>
        <end position="2894"/>
    </location>
</feature>
<proteinExistence type="inferred from homology"/>
<dbReference type="Proteomes" id="UP000215902">
    <property type="component" value="Unassembled WGS sequence"/>
</dbReference>
<evidence type="ECO:0000256" key="4">
    <source>
        <dbReference type="ARBA" id="ARBA00022692"/>
    </source>
</evidence>
<evidence type="ECO:0000256" key="1">
    <source>
        <dbReference type="ARBA" id="ARBA00004477"/>
    </source>
</evidence>
<dbReference type="GO" id="GO:0005220">
    <property type="term" value="F:inositol 1,4,5-trisphosphate-gated calcium channel activity"/>
    <property type="evidence" value="ECO:0007669"/>
    <property type="project" value="UniProtKB-UniRule"/>
</dbReference>
<dbReference type="InterPro" id="IPR000699">
    <property type="entry name" value="RIH_dom"/>
</dbReference>
<reference evidence="17 18" key="1">
    <citation type="submission" date="2017-06" db="EMBL/GenBank/DDBJ databases">
        <title>A platform for efficient transgenesis in Macrostomum lignano, a flatworm model organism for stem cell research.</title>
        <authorList>
            <person name="Berezikov E."/>
        </authorList>
    </citation>
    <scope>NUCLEOTIDE SEQUENCE [LARGE SCALE GENOMIC DNA]</scope>
    <source>
        <strain evidence="17">DV1</strain>
        <tissue evidence="17">Whole organism</tissue>
    </source>
</reference>
<comment type="similarity">
    <text evidence="2 13">Belongs to the InsP3 receptor family.</text>
</comment>
<dbReference type="GO" id="GO:0070679">
    <property type="term" value="F:inositol 1,4,5 trisphosphate binding"/>
    <property type="evidence" value="ECO:0007669"/>
    <property type="project" value="UniProtKB-UniRule"/>
</dbReference>
<dbReference type="PROSITE" id="PS50919">
    <property type="entry name" value="MIR"/>
    <property type="match status" value="2"/>
</dbReference>
<feature type="region of interest" description="Disordered" evidence="15">
    <location>
        <begin position="1895"/>
        <end position="1928"/>
    </location>
</feature>
<feature type="region of interest" description="Disordered" evidence="15">
    <location>
        <begin position="1139"/>
        <end position="1202"/>
    </location>
</feature>